<protein>
    <recommendedName>
        <fullName evidence="3">Rad60/SUMO-like domain-containing protein</fullName>
    </recommendedName>
</protein>
<dbReference type="Proteomes" id="UP000194236">
    <property type="component" value="Unassembled WGS sequence"/>
</dbReference>
<dbReference type="EMBL" id="MUJZ01052446">
    <property type="protein sequence ID" value="OTF73251.1"/>
    <property type="molecule type" value="Genomic_DNA"/>
</dbReference>
<dbReference type="GO" id="GO:0005634">
    <property type="term" value="C:nucleus"/>
    <property type="evidence" value="ECO:0007669"/>
    <property type="project" value="UniProtKB-SubCell"/>
</dbReference>
<dbReference type="InterPro" id="IPR052324">
    <property type="entry name" value="NFATC2-Int_DNA_Repair"/>
</dbReference>
<evidence type="ECO:0000256" key="1">
    <source>
        <dbReference type="ARBA" id="ARBA00004123"/>
    </source>
</evidence>
<dbReference type="SUPFAM" id="SSF54236">
    <property type="entry name" value="Ubiquitin-like"/>
    <property type="match status" value="2"/>
</dbReference>
<feature type="domain" description="Rad60/SUMO-like" evidence="3">
    <location>
        <begin position="84"/>
        <end position="154"/>
    </location>
</feature>
<evidence type="ECO:0000256" key="2">
    <source>
        <dbReference type="ARBA" id="ARBA00023242"/>
    </source>
</evidence>
<evidence type="ECO:0000259" key="3">
    <source>
        <dbReference type="Pfam" id="PF11976"/>
    </source>
</evidence>
<sequence length="157" mass="18381">MLRTQTFSAIYDQIAKRFDVPISRFTLYLNDDIVDAKSTPQSINLSVADIFDMYVRSEDQRLNDSMTDEIGMAIQSNNVDPNMIELHLRDSNKKRLTCHVNRYENVRHLAEIFAKDRRIPIDQILLKFDSDTMDFMKKIDTYDLENDDQIDVIIVAK</sequence>
<evidence type="ECO:0000313" key="4">
    <source>
        <dbReference type="EMBL" id="OTF73251.1"/>
    </source>
</evidence>
<reference evidence="4 5" key="1">
    <citation type="submission" date="2017-03" db="EMBL/GenBank/DDBJ databases">
        <title>Genome Survey of Euroglyphus maynei.</title>
        <authorList>
            <person name="Arlian L.G."/>
            <person name="Morgan M.S."/>
            <person name="Rider S.D."/>
        </authorList>
    </citation>
    <scope>NUCLEOTIDE SEQUENCE [LARGE SCALE GENOMIC DNA]</scope>
    <source>
        <strain evidence="4">Arlian Lab</strain>
        <tissue evidence="4">Whole body</tissue>
    </source>
</reference>
<evidence type="ECO:0000313" key="5">
    <source>
        <dbReference type="Proteomes" id="UP000194236"/>
    </source>
</evidence>
<dbReference type="PANTHER" id="PTHR47187:SF1">
    <property type="entry name" value="NFATC2-INTERACTING PROTEIN"/>
    <property type="match status" value="1"/>
</dbReference>
<dbReference type="AlphaFoldDB" id="A0A1Y3AXN6"/>
<dbReference type="Gene3D" id="3.10.20.90">
    <property type="entry name" value="Phosphatidylinositol 3-kinase Catalytic Subunit, Chain A, domain 1"/>
    <property type="match status" value="2"/>
</dbReference>
<keyword evidence="5" id="KW-1185">Reference proteome</keyword>
<organism evidence="4 5">
    <name type="scientific">Euroglyphus maynei</name>
    <name type="common">Mayne's house dust mite</name>
    <dbReference type="NCBI Taxonomy" id="6958"/>
    <lineage>
        <taxon>Eukaryota</taxon>
        <taxon>Metazoa</taxon>
        <taxon>Ecdysozoa</taxon>
        <taxon>Arthropoda</taxon>
        <taxon>Chelicerata</taxon>
        <taxon>Arachnida</taxon>
        <taxon>Acari</taxon>
        <taxon>Acariformes</taxon>
        <taxon>Sarcoptiformes</taxon>
        <taxon>Astigmata</taxon>
        <taxon>Psoroptidia</taxon>
        <taxon>Analgoidea</taxon>
        <taxon>Pyroglyphidae</taxon>
        <taxon>Pyroglyphinae</taxon>
        <taxon>Euroglyphus</taxon>
    </lineage>
</organism>
<accession>A0A1Y3AXN6</accession>
<dbReference type="OrthoDB" id="442921at2759"/>
<keyword evidence="2" id="KW-0539">Nucleus</keyword>
<proteinExistence type="predicted"/>
<dbReference type="InterPro" id="IPR029071">
    <property type="entry name" value="Ubiquitin-like_domsf"/>
</dbReference>
<dbReference type="InterPro" id="IPR022617">
    <property type="entry name" value="Rad60/SUMO-like_dom"/>
</dbReference>
<dbReference type="GO" id="GO:0045944">
    <property type="term" value="P:positive regulation of transcription by RNA polymerase II"/>
    <property type="evidence" value="ECO:0007669"/>
    <property type="project" value="TreeGrafter"/>
</dbReference>
<gene>
    <name evidence="4" type="ORF">BLA29_011452</name>
</gene>
<comment type="caution">
    <text evidence="4">The sequence shown here is derived from an EMBL/GenBank/DDBJ whole genome shotgun (WGS) entry which is preliminary data.</text>
</comment>
<name>A0A1Y3AXN6_EURMA</name>
<dbReference type="Pfam" id="PF11976">
    <property type="entry name" value="Rad60-SLD"/>
    <property type="match status" value="1"/>
</dbReference>
<dbReference type="PANTHER" id="PTHR47187">
    <property type="entry name" value="NFATC2-INTERACTING PROTEIN"/>
    <property type="match status" value="1"/>
</dbReference>
<comment type="subcellular location">
    <subcellularLocation>
        <location evidence="1">Nucleus</location>
    </subcellularLocation>
</comment>